<gene>
    <name evidence="4" type="ORF">H8S11_06725</name>
</gene>
<dbReference type="EC" id="3.1.4.-" evidence="2"/>
<dbReference type="Gene3D" id="3.60.21.10">
    <property type="match status" value="1"/>
</dbReference>
<dbReference type="Pfam" id="PF12850">
    <property type="entry name" value="Metallophos_2"/>
    <property type="match status" value="1"/>
</dbReference>
<dbReference type="InterPro" id="IPR029052">
    <property type="entry name" value="Metallo-depent_PP-like"/>
</dbReference>
<comment type="similarity">
    <text evidence="1 2">Belongs to the metallophosphoesterase superfamily. YfcE family.</text>
</comment>
<accession>A0A8J6J850</accession>
<dbReference type="EMBL" id="JACOPO010000003">
    <property type="protein sequence ID" value="MBC5722501.1"/>
    <property type="molecule type" value="Genomic_DNA"/>
</dbReference>
<dbReference type="GO" id="GO:0016787">
    <property type="term" value="F:hydrolase activity"/>
    <property type="evidence" value="ECO:0007669"/>
    <property type="project" value="UniProtKB-UniRule"/>
</dbReference>
<sequence>MKILVFSDSHRSMSGMYSAIDRHLPDQVIHLGDLLQDAEMLADIYPRLPICRVPGNCDGWTTEPLKRQITLAGKQFLLSHGHLWGVKSGYSHAISDAKAAQVDVLLFGHTHRSLCHQLEDGLWVMNPGSSRSSYGFIEIKDGTLHCEIFPVN</sequence>
<comment type="cofactor">
    <cofactor evidence="2">
        <name>a divalent metal cation</name>
        <dbReference type="ChEBI" id="CHEBI:60240"/>
    </cofactor>
</comment>
<keyword evidence="2" id="KW-0479">Metal-binding</keyword>
<feature type="domain" description="Calcineurin-like phosphoesterase" evidence="3">
    <location>
        <begin position="1"/>
        <end position="131"/>
    </location>
</feature>
<dbReference type="InterPro" id="IPR000979">
    <property type="entry name" value="Phosphodiesterase_MJ0936/Vps29"/>
</dbReference>
<name>A0A8J6J850_9FIRM</name>
<reference evidence="4" key="1">
    <citation type="submission" date="2020-08" db="EMBL/GenBank/DDBJ databases">
        <title>Genome public.</title>
        <authorList>
            <person name="Liu C."/>
            <person name="Sun Q."/>
        </authorList>
    </citation>
    <scope>NUCLEOTIDE SEQUENCE</scope>
    <source>
        <strain evidence="4">NSJ-23</strain>
    </source>
</reference>
<dbReference type="NCBIfam" id="TIGR00040">
    <property type="entry name" value="yfcE"/>
    <property type="match status" value="1"/>
</dbReference>
<protein>
    <recommendedName>
        <fullName evidence="2">Phosphoesterase</fullName>
        <ecNumber evidence="2">3.1.4.-</ecNumber>
    </recommendedName>
</protein>
<evidence type="ECO:0000313" key="5">
    <source>
        <dbReference type="Proteomes" id="UP000628736"/>
    </source>
</evidence>
<dbReference type="Proteomes" id="UP000628736">
    <property type="component" value="Unassembled WGS sequence"/>
</dbReference>
<evidence type="ECO:0000259" key="3">
    <source>
        <dbReference type="Pfam" id="PF12850"/>
    </source>
</evidence>
<dbReference type="PANTHER" id="PTHR11124">
    <property type="entry name" value="VACUOLAR SORTING PROTEIN VPS29"/>
    <property type="match status" value="1"/>
</dbReference>
<dbReference type="SUPFAM" id="SSF56300">
    <property type="entry name" value="Metallo-dependent phosphatases"/>
    <property type="match status" value="1"/>
</dbReference>
<keyword evidence="5" id="KW-1185">Reference proteome</keyword>
<organism evidence="4 5">
    <name type="scientific">Flintibacter hominis</name>
    <dbReference type="NCBI Taxonomy" id="2763048"/>
    <lineage>
        <taxon>Bacteria</taxon>
        <taxon>Bacillati</taxon>
        <taxon>Bacillota</taxon>
        <taxon>Clostridia</taxon>
        <taxon>Eubacteriales</taxon>
        <taxon>Flintibacter</taxon>
    </lineage>
</organism>
<comment type="caution">
    <text evidence="4">The sequence shown here is derived from an EMBL/GenBank/DDBJ whole genome shotgun (WGS) entry which is preliminary data.</text>
</comment>
<dbReference type="InterPro" id="IPR024654">
    <property type="entry name" value="Calcineurin-like_PHP_lpxH"/>
</dbReference>
<proteinExistence type="inferred from homology"/>
<evidence type="ECO:0000256" key="2">
    <source>
        <dbReference type="RuleBase" id="RU362039"/>
    </source>
</evidence>
<evidence type="ECO:0000256" key="1">
    <source>
        <dbReference type="ARBA" id="ARBA00008950"/>
    </source>
</evidence>
<dbReference type="GO" id="GO:0046872">
    <property type="term" value="F:metal ion binding"/>
    <property type="evidence" value="ECO:0007669"/>
    <property type="project" value="UniProtKB-KW"/>
</dbReference>
<evidence type="ECO:0000313" key="4">
    <source>
        <dbReference type="EMBL" id="MBC5722501.1"/>
    </source>
</evidence>
<dbReference type="AlphaFoldDB" id="A0A8J6J850"/>